<evidence type="ECO:0000256" key="1">
    <source>
        <dbReference type="ARBA" id="ARBA00009869"/>
    </source>
</evidence>
<evidence type="ECO:0000259" key="3">
    <source>
        <dbReference type="Pfam" id="PF00694"/>
    </source>
</evidence>
<reference evidence="4 5" key="1">
    <citation type="submission" date="2020-04" db="EMBL/GenBank/DDBJ databases">
        <title>Complete genome of a Psychrophilic, Marine, Gas Vacuolate Bacterium Polaromonas vacuolata KCTC 22033T.</title>
        <authorList>
            <person name="Hwang K."/>
            <person name="Kim K.M."/>
        </authorList>
    </citation>
    <scope>NUCLEOTIDE SEQUENCE [LARGE SCALE GENOMIC DNA]</scope>
    <source>
        <strain evidence="4 5">KCTC 22033</strain>
    </source>
</reference>
<evidence type="ECO:0000313" key="4">
    <source>
        <dbReference type="EMBL" id="QJC55859.1"/>
    </source>
</evidence>
<dbReference type="PANTHER" id="PTHR43345">
    <property type="entry name" value="3-ISOPROPYLMALATE DEHYDRATASE SMALL SUBUNIT 2-RELATED-RELATED"/>
    <property type="match status" value="1"/>
</dbReference>
<proteinExistence type="inferred from homology"/>
<accession>A0A6H2H7L2</accession>
<keyword evidence="5" id="KW-1185">Reference proteome</keyword>
<dbReference type="RefSeq" id="WP_168921658.1">
    <property type="nucleotide sequence ID" value="NZ_CP051461.1"/>
</dbReference>
<comment type="similarity">
    <text evidence="1">Belongs to the LeuD family. LeuD type 2 subfamily.</text>
</comment>
<dbReference type="AlphaFoldDB" id="A0A6H2H7L2"/>
<keyword evidence="2 4" id="KW-0456">Lyase</keyword>
<dbReference type="EC" id="4.2.1.85" evidence="4"/>
<dbReference type="Pfam" id="PF00694">
    <property type="entry name" value="Aconitase_C"/>
    <property type="match status" value="1"/>
</dbReference>
<feature type="domain" description="Aconitase A/isopropylmalate dehydratase small subunit swivel" evidence="3">
    <location>
        <begin position="64"/>
        <end position="113"/>
    </location>
</feature>
<dbReference type="PANTHER" id="PTHR43345:SF2">
    <property type="entry name" value="3-ISOPROPYLMALATE DEHYDRATASE SMALL SUBUNIT 1"/>
    <property type="match status" value="1"/>
</dbReference>
<dbReference type="InterPro" id="IPR015928">
    <property type="entry name" value="Aconitase/3IPM_dehydase_swvl"/>
</dbReference>
<evidence type="ECO:0000313" key="5">
    <source>
        <dbReference type="Proteomes" id="UP000502041"/>
    </source>
</evidence>
<dbReference type="InterPro" id="IPR011827">
    <property type="entry name" value="LeuD_type2/HacB/DmdB"/>
</dbReference>
<organism evidence="4 5">
    <name type="scientific">Polaromonas vacuolata</name>
    <dbReference type="NCBI Taxonomy" id="37448"/>
    <lineage>
        <taxon>Bacteria</taxon>
        <taxon>Pseudomonadati</taxon>
        <taxon>Pseudomonadota</taxon>
        <taxon>Betaproteobacteria</taxon>
        <taxon>Burkholderiales</taxon>
        <taxon>Comamonadaceae</taxon>
        <taxon>Polaromonas</taxon>
    </lineage>
</organism>
<dbReference type="KEGG" id="pvac:HC248_01143"/>
<dbReference type="SUPFAM" id="SSF52016">
    <property type="entry name" value="LeuD/IlvD-like"/>
    <property type="match status" value="1"/>
</dbReference>
<dbReference type="InterPro" id="IPR000573">
    <property type="entry name" value="AconitaseA/IPMdHydase_ssu_swvl"/>
</dbReference>
<name>A0A6H2H7L2_9BURK</name>
<dbReference type="Proteomes" id="UP000502041">
    <property type="component" value="Chromosome"/>
</dbReference>
<dbReference type="EMBL" id="CP051461">
    <property type="protein sequence ID" value="QJC55859.1"/>
    <property type="molecule type" value="Genomic_DNA"/>
</dbReference>
<protein>
    <submittedName>
        <fullName evidence="4">2,3-dimethylmalate dehydratase small subunit</fullName>
        <ecNumber evidence="4">4.2.1.85</ecNumber>
    </submittedName>
</protein>
<dbReference type="InterPro" id="IPR050075">
    <property type="entry name" value="LeuD"/>
</dbReference>
<dbReference type="NCBIfam" id="TIGR02087">
    <property type="entry name" value="LEUD_arch"/>
    <property type="match status" value="1"/>
</dbReference>
<dbReference type="Gene3D" id="3.20.19.10">
    <property type="entry name" value="Aconitase, domain 4"/>
    <property type="match status" value="1"/>
</dbReference>
<gene>
    <name evidence="4" type="primary">dmdB</name>
    <name evidence="4" type="ORF">HC248_01143</name>
</gene>
<dbReference type="GO" id="GO:0047868">
    <property type="term" value="F:dimethylmaleate hydratase activity"/>
    <property type="evidence" value="ECO:0007669"/>
    <property type="project" value="UniProtKB-EC"/>
</dbReference>
<evidence type="ECO:0000256" key="2">
    <source>
        <dbReference type="ARBA" id="ARBA00023239"/>
    </source>
</evidence>
<sequence length="174" mass="18530">MLENSNFSLGEKLTGNAFLLGKDVNTDLNCSGKYLPGKDEAFIAAQAFESVSPGFAQRFVRGGVIVAGQHFGINSSREQAVEILRRMGVAAVVAPSFGRQFFRNAINNGLPVIECDTAGIAEGESLVIDLAQQLLSGNGQSRPLRAIPPAIRAILNAGGLIPFLRKFPNWESAA</sequence>